<accession>A0A6C0QXH4</accession>
<dbReference type="EMBL" id="CP019717">
    <property type="protein sequence ID" value="QHZ53485.1"/>
    <property type="molecule type" value="Genomic_DNA"/>
</dbReference>
<dbReference type="AlphaFoldDB" id="A0A6C0QXH4"/>
<gene>
    <name evidence="1" type="ORF">ERICV_04439</name>
</gene>
<evidence type="ECO:0000313" key="2">
    <source>
        <dbReference type="Proteomes" id="UP000464330"/>
    </source>
</evidence>
<name>A0A6C0QXH4_9BACL</name>
<protein>
    <submittedName>
        <fullName evidence="1">Uncharacterized protein</fullName>
    </submittedName>
</protein>
<dbReference type="Proteomes" id="UP000464330">
    <property type="component" value="Chromosome"/>
</dbReference>
<reference evidence="1 2" key="1">
    <citation type="journal article" date="2020" name="Int. J. Med. Microbiol.">
        <title>Discovery of Paenibacillus larvae ERIC V: Phenotypic and genomic comparison to genotypes ERIC I-IV reveal different inventories of virulence factors which correlate with epidemiological prevalences of American Foulbrood.</title>
        <authorList>
            <person name="Beims H."/>
            <person name="Bunk B."/>
            <person name="Erler S."/>
            <person name="Mohr K.I."/>
            <person name="Sproer C."/>
            <person name="Pradella S."/>
            <person name="Gunther G."/>
            <person name="Rohde M."/>
            <person name="von der Ohe W."/>
            <person name="Steinert M."/>
        </authorList>
    </citation>
    <scope>NUCLEOTIDE SEQUENCE [LARGE SCALE GENOMIC DNA]</scope>
    <source>
        <strain evidence="1">Eric_V</strain>
    </source>
</reference>
<proteinExistence type="predicted"/>
<evidence type="ECO:0000313" key="1">
    <source>
        <dbReference type="EMBL" id="QHZ53485.1"/>
    </source>
</evidence>
<sequence length="47" mass="5686">MHLEGTRKEATLSQVRYESKYVAIQELHKEKRLAIALLYNYDRYQND</sequence>
<organism evidence="1 2">
    <name type="scientific">Paenibacillus larvae subsp. larvae</name>
    <dbReference type="NCBI Taxonomy" id="147375"/>
    <lineage>
        <taxon>Bacteria</taxon>
        <taxon>Bacillati</taxon>
        <taxon>Bacillota</taxon>
        <taxon>Bacilli</taxon>
        <taxon>Bacillales</taxon>
        <taxon>Paenibacillaceae</taxon>
        <taxon>Paenibacillus</taxon>
    </lineage>
</organism>